<dbReference type="Proteomes" id="UP000759131">
    <property type="component" value="Unassembled WGS sequence"/>
</dbReference>
<dbReference type="PANTHER" id="PTHR12974">
    <property type="entry name" value="PRION-LIKE- Q/N-RICH -DOMAIN-BEARING PROTEIN PROTEIN 44"/>
    <property type="match status" value="1"/>
</dbReference>
<dbReference type="GO" id="GO:1990817">
    <property type="term" value="F:poly(A) RNA polymerase activity"/>
    <property type="evidence" value="ECO:0007669"/>
    <property type="project" value="UniProtKB-EC"/>
</dbReference>
<evidence type="ECO:0000256" key="2">
    <source>
        <dbReference type="ARBA" id="ARBA00012388"/>
    </source>
</evidence>
<comment type="similarity">
    <text evidence="1">Belongs to the TENT family.</text>
</comment>
<evidence type="ECO:0000313" key="6">
    <source>
        <dbReference type="Proteomes" id="UP000759131"/>
    </source>
</evidence>
<evidence type="ECO:0000256" key="1">
    <source>
        <dbReference type="ARBA" id="ARBA00007631"/>
    </source>
</evidence>
<dbReference type="EMBL" id="CAJPIZ010003115">
    <property type="protein sequence ID" value="CAG2105934.1"/>
    <property type="molecule type" value="Genomic_DNA"/>
</dbReference>
<accession>A0A7R9KNP5</accession>
<evidence type="ECO:0000313" key="5">
    <source>
        <dbReference type="EMBL" id="CAD7625504.1"/>
    </source>
</evidence>
<feature type="non-terminal residue" evidence="5">
    <location>
        <position position="1"/>
    </location>
</feature>
<reference evidence="5" key="1">
    <citation type="submission" date="2020-11" db="EMBL/GenBank/DDBJ databases">
        <authorList>
            <person name="Tran Van P."/>
        </authorList>
    </citation>
    <scope>NUCLEOTIDE SEQUENCE</scope>
</reference>
<evidence type="ECO:0000256" key="3">
    <source>
        <dbReference type="ARBA" id="ARBA00022679"/>
    </source>
</evidence>
<protein>
    <recommendedName>
        <fullName evidence="2">polynucleotide adenylyltransferase</fullName>
        <ecNumber evidence="2">2.7.7.19</ecNumber>
    </recommendedName>
</protein>
<gene>
    <name evidence="5" type="ORF">OSB1V03_LOCUS5938</name>
</gene>
<keyword evidence="6" id="KW-1185">Reference proteome</keyword>
<comment type="catalytic activity">
    <reaction evidence="4">
        <text>RNA(n) + ATP = RNA(n)-3'-adenine ribonucleotide + diphosphate</text>
        <dbReference type="Rhea" id="RHEA:11332"/>
        <dbReference type="Rhea" id="RHEA-COMP:14527"/>
        <dbReference type="Rhea" id="RHEA-COMP:17347"/>
        <dbReference type="ChEBI" id="CHEBI:30616"/>
        <dbReference type="ChEBI" id="CHEBI:33019"/>
        <dbReference type="ChEBI" id="CHEBI:140395"/>
        <dbReference type="ChEBI" id="CHEBI:173115"/>
        <dbReference type="EC" id="2.7.7.19"/>
    </reaction>
    <physiologicalReaction direction="left-to-right" evidence="4">
        <dbReference type="Rhea" id="RHEA:11333"/>
    </physiologicalReaction>
</comment>
<dbReference type="EMBL" id="OC857690">
    <property type="protein sequence ID" value="CAD7625504.1"/>
    <property type="molecule type" value="Genomic_DNA"/>
</dbReference>
<organism evidence="5">
    <name type="scientific">Medioppia subpectinata</name>
    <dbReference type="NCBI Taxonomy" id="1979941"/>
    <lineage>
        <taxon>Eukaryota</taxon>
        <taxon>Metazoa</taxon>
        <taxon>Ecdysozoa</taxon>
        <taxon>Arthropoda</taxon>
        <taxon>Chelicerata</taxon>
        <taxon>Arachnida</taxon>
        <taxon>Acari</taxon>
        <taxon>Acariformes</taxon>
        <taxon>Sarcoptiformes</taxon>
        <taxon>Oribatida</taxon>
        <taxon>Brachypylina</taxon>
        <taxon>Oppioidea</taxon>
        <taxon>Oppiidae</taxon>
        <taxon>Medioppia</taxon>
    </lineage>
</organism>
<name>A0A7R9KNP5_9ACAR</name>
<dbReference type="OrthoDB" id="10065073at2759"/>
<dbReference type="AlphaFoldDB" id="A0A7R9KNP5"/>
<dbReference type="InterPro" id="IPR012937">
    <property type="entry name" value="TET5"/>
</dbReference>
<dbReference type="Pfam" id="PF07984">
    <property type="entry name" value="NTP_transf_7"/>
    <property type="match status" value="1"/>
</dbReference>
<keyword evidence="3" id="KW-0808">Transferase</keyword>
<dbReference type="GO" id="GO:0003723">
    <property type="term" value="F:RNA binding"/>
    <property type="evidence" value="ECO:0007669"/>
    <property type="project" value="TreeGrafter"/>
</dbReference>
<dbReference type="EC" id="2.7.7.19" evidence="2"/>
<sequence length="558" mass="63323">MCDTSSELSDNPSLDSGFMCADGTDGMADDESCCSRQLLLGRELSPKYTRLPCLPYRLLLSTTSAVDNGNFDDLSTTDSIYSSDNEFSDHTSPSAADGRPSVTMTLNINTSTGLVLATTKTTTPTTAADVLDSFCGKHLVCGPNDENQTVLINGKVVDLRCEKYSVLSYEQVCRLDGLMDEVVPIHGRGNFPTLEIRLKDLIQVVRQKLETENVPIRDIRLNGGAATHVLTPESSAYNDLDLIFGVDLSNHRNFDRIRSAVLDSLLDFLPDITIKKRISTCSLKEAYVHKMVKVTDGDRWSLISLSNKSGRNVELKFVDVMKRQFEFSVDSFHIILDSLFQFYECSKSMAISENFYPTVVAESVYGDFREALLHLQKKLIATRNPEEIRGGGLLKYCNLLVRDYHPFNEIEIKKLEKYMCSRFFIDFSDLGQQRSKLEGYLANHFVGYEYLKFDYLMILSRVVNESTVCLMGHERRQTLNLIDELAHYVYYQDQQRLAAKHHFDHTTNPYMISTGAQYFYTPYMATHHQFQPLPQQPQHQQTVPTCYTPCHCGHGWMA</sequence>
<dbReference type="PANTHER" id="PTHR12974:SF36">
    <property type="entry name" value="POLYNUCLEOTIDE ADENYLYLTRANSFERASE"/>
    <property type="match status" value="1"/>
</dbReference>
<dbReference type="GO" id="GO:0048255">
    <property type="term" value="P:mRNA stabilization"/>
    <property type="evidence" value="ECO:0007669"/>
    <property type="project" value="TreeGrafter"/>
</dbReference>
<evidence type="ECO:0000256" key="4">
    <source>
        <dbReference type="ARBA" id="ARBA00047933"/>
    </source>
</evidence>
<proteinExistence type="inferred from homology"/>
<dbReference type="SMART" id="SM01153">
    <property type="entry name" value="DUF1693"/>
    <property type="match status" value="1"/>
</dbReference>